<organism evidence="1 2">
    <name type="scientific">Jiangella asiatica</name>
    <dbReference type="NCBI Taxonomy" id="2530372"/>
    <lineage>
        <taxon>Bacteria</taxon>
        <taxon>Bacillati</taxon>
        <taxon>Actinomycetota</taxon>
        <taxon>Actinomycetes</taxon>
        <taxon>Jiangellales</taxon>
        <taxon>Jiangellaceae</taxon>
        <taxon>Jiangella</taxon>
    </lineage>
</organism>
<dbReference type="AlphaFoldDB" id="A0A4R5D775"/>
<protein>
    <submittedName>
        <fullName evidence="1">Uncharacterized protein</fullName>
    </submittedName>
</protein>
<name>A0A4R5D775_9ACTN</name>
<comment type="caution">
    <text evidence="1">The sequence shown here is derived from an EMBL/GenBank/DDBJ whole genome shotgun (WGS) entry which is preliminary data.</text>
</comment>
<dbReference type="InParanoid" id="A0A4R5D775"/>
<dbReference type="OrthoDB" id="9815222at2"/>
<dbReference type="Proteomes" id="UP000294739">
    <property type="component" value="Unassembled WGS sequence"/>
</dbReference>
<reference evidence="1 2" key="1">
    <citation type="submission" date="2019-03" db="EMBL/GenBank/DDBJ databases">
        <title>Draft genome sequences of novel Actinobacteria.</title>
        <authorList>
            <person name="Sahin N."/>
            <person name="Ay H."/>
            <person name="Saygin H."/>
        </authorList>
    </citation>
    <scope>NUCLEOTIDE SEQUENCE [LARGE SCALE GENOMIC DNA]</scope>
    <source>
        <strain evidence="1 2">5K138</strain>
    </source>
</reference>
<evidence type="ECO:0000313" key="1">
    <source>
        <dbReference type="EMBL" id="TDE08487.1"/>
    </source>
</evidence>
<evidence type="ECO:0000313" key="2">
    <source>
        <dbReference type="Proteomes" id="UP000294739"/>
    </source>
</evidence>
<proteinExistence type="predicted"/>
<sequence>MTIVASNDGDELNILAEDGSVLGVVVARDHAGVAAVLDSGLLLEFSLYGTTLTLTRAATGQLSFI</sequence>
<accession>A0A4R5D775</accession>
<dbReference type="RefSeq" id="WP_131896797.1">
    <property type="nucleotide sequence ID" value="NZ_SMKZ01000024.1"/>
</dbReference>
<dbReference type="EMBL" id="SMKZ01000024">
    <property type="protein sequence ID" value="TDE08487.1"/>
    <property type="molecule type" value="Genomic_DNA"/>
</dbReference>
<keyword evidence="2" id="KW-1185">Reference proteome</keyword>
<gene>
    <name evidence="1" type="ORF">E1269_17445</name>
</gene>